<keyword evidence="3" id="KW-0808">Transferase</keyword>
<keyword evidence="6" id="KW-0067">ATP-binding</keyword>
<keyword evidence="4" id="KW-0547">Nucleotide-binding</keyword>
<evidence type="ECO:0000256" key="8">
    <source>
        <dbReference type="ARBA" id="ARBA00048679"/>
    </source>
</evidence>
<evidence type="ECO:0000256" key="3">
    <source>
        <dbReference type="ARBA" id="ARBA00022679"/>
    </source>
</evidence>
<dbReference type="Proteomes" id="UP000287547">
    <property type="component" value="Unassembled WGS sequence"/>
</dbReference>
<dbReference type="AlphaFoldDB" id="A0A428ZCH8"/>
<comment type="catalytic activity">
    <reaction evidence="7">
        <text>L-threonyl-[protein] + ATP = O-phospho-L-threonyl-[protein] + ADP + H(+)</text>
        <dbReference type="Rhea" id="RHEA:46608"/>
        <dbReference type="Rhea" id="RHEA-COMP:11060"/>
        <dbReference type="Rhea" id="RHEA-COMP:11605"/>
        <dbReference type="ChEBI" id="CHEBI:15378"/>
        <dbReference type="ChEBI" id="CHEBI:30013"/>
        <dbReference type="ChEBI" id="CHEBI:30616"/>
        <dbReference type="ChEBI" id="CHEBI:61977"/>
        <dbReference type="ChEBI" id="CHEBI:456216"/>
        <dbReference type="EC" id="2.7.11.1"/>
    </reaction>
</comment>
<gene>
    <name evidence="11" type="ORF">DMH04_16465</name>
</gene>
<evidence type="ECO:0000256" key="2">
    <source>
        <dbReference type="ARBA" id="ARBA00022527"/>
    </source>
</evidence>
<dbReference type="GO" id="GO:0004674">
    <property type="term" value="F:protein serine/threonine kinase activity"/>
    <property type="evidence" value="ECO:0007669"/>
    <property type="project" value="UniProtKB-KW"/>
</dbReference>
<dbReference type="SUPFAM" id="SSF56112">
    <property type="entry name" value="Protein kinase-like (PK-like)"/>
    <property type="match status" value="1"/>
</dbReference>
<feature type="domain" description="Protein kinase" evidence="10">
    <location>
        <begin position="130"/>
        <end position="399"/>
    </location>
</feature>
<dbReference type="EMBL" id="QHKI01000011">
    <property type="protein sequence ID" value="RSM85787.1"/>
    <property type="molecule type" value="Genomic_DNA"/>
</dbReference>
<evidence type="ECO:0000256" key="7">
    <source>
        <dbReference type="ARBA" id="ARBA00047899"/>
    </source>
</evidence>
<dbReference type="Pfam" id="PF00069">
    <property type="entry name" value="Pkinase"/>
    <property type="match status" value="1"/>
</dbReference>
<protein>
    <recommendedName>
        <fullName evidence="1">non-specific serine/threonine protein kinase</fullName>
        <ecNumber evidence="1">2.7.11.1</ecNumber>
    </recommendedName>
</protein>
<dbReference type="SUPFAM" id="SSF48452">
    <property type="entry name" value="TPR-like"/>
    <property type="match status" value="1"/>
</dbReference>
<dbReference type="InterPro" id="IPR011990">
    <property type="entry name" value="TPR-like_helical_dom_sf"/>
</dbReference>
<dbReference type="PANTHER" id="PTHR24363:SF0">
    <property type="entry name" value="SERINE_THREONINE KINASE LIKE DOMAIN CONTAINING 1"/>
    <property type="match status" value="1"/>
</dbReference>
<dbReference type="EC" id="2.7.11.1" evidence="1"/>
<dbReference type="Gene3D" id="1.25.40.10">
    <property type="entry name" value="Tetratricopeptide repeat domain"/>
    <property type="match status" value="1"/>
</dbReference>
<dbReference type="InterPro" id="IPR011009">
    <property type="entry name" value="Kinase-like_dom_sf"/>
</dbReference>
<evidence type="ECO:0000256" key="6">
    <source>
        <dbReference type="ARBA" id="ARBA00022840"/>
    </source>
</evidence>
<comment type="catalytic activity">
    <reaction evidence="8">
        <text>L-seryl-[protein] + ATP = O-phospho-L-seryl-[protein] + ADP + H(+)</text>
        <dbReference type="Rhea" id="RHEA:17989"/>
        <dbReference type="Rhea" id="RHEA-COMP:9863"/>
        <dbReference type="Rhea" id="RHEA-COMP:11604"/>
        <dbReference type="ChEBI" id="CHEBI:15378"/>
        <dbReference type="ChEBI" id="CHEBI:29999"/>
        <dbReference type="ChEBI" id="CHEBI:30616"/>
        <dbReference type="ChEBI" id="CHEBI:83421"/>
        <dbReference type="ChEBI" id="CHEBI:456216"/>
        <dbReference type="EC" id="2.7.11.1"/>
    </reaction>
</comment>
<comment type="caution">
    <text evidence="11">The sequence shown here is derived from an EMBL/GenBank/DDBJ whole genome shotgun (WGS) entry which is preliminary data.</text>
</comment>
<dbReference type="InterPro" id="IPR000719">
    <property type="entry name" value="Prot_kinase_dom"/>
</dbReference>
<proteinExistence type="predicted"/>
<keyword evidence="5 11" id="KW-0418">Kinase</keyword>
<evidence type="ECO:0000256" key="5">
    <source>
        <dbReference type="ARBA" id="ARBA00022777"/>
    </source>
</evidence>
<feature type="region of interest" description="Disordered" evidence="9">
    <location>
        <begin position="27"/>
        <end position="46"/>
    </location>
</feature>
<reference evidence="11 12" key="1">
    <citation type="submission" date="2018-05" db="EMBL/GenBank/DDBJ databases">
        <title>Evolution of GPA BGCs.</title>
        <authorList>
            <person name="Waglechner N."/>
            <person name="Wright G.D."/>
        </authorList>
    </citation>
    <scope>NUCLEOTIDE SEQUENCE [LARGE SCALE GENOMIC DNA]</scope>
    <source>
        <strain evidence="11 12">A82846</strain>
    </source>
</reference>
<evidence type="ECO:0000256" key="9">
    <source>
        <dbReference type="SAM" id="MobiDB-lite"/>
    </source>
</evidence>
<dbReference type="InterPro" id="IPR031636">
    <property type="entry name" value="PknG_TPR"/>
</dbReference>
<evidence type="ECO:0000256" key="4">
    <source>
        <dbReference type="ARBA" id="ARBA00022741"/>
    </source>
</evidence>
<dbReference type="GO" id="GO:0005524">
    <property type="term" value="F:ATP binding"/>
    <property type="evidence" value="ECO:0007669"/>
    <property type="project" value="UniProtKB-KW"/>
</dbReference>
<sequence>MMTLTCCGKPVGVTGFCDICGRRRVAPPVSTQSTPTESKRSDPSSYSGTFAADELYSLPPVEVGDPEANLQADPVYKEDRQFCANPACRAEVGRRIGSQPPMQRGVCPYCQTPFSFVLKLKRGEVVANRYEVRGFLAAGGMGWIYLAKDRELRDTYVVLKGMINPTHAQRLNLAVVERDALTRLNHPNIVRIVGYAEHPDPDTGEADHYIVMEYVAGKTLQDLLQAGVELRLEDVTAYGHGILSALAHMHDEENLLYCDMKPDNVMHAGTRVKIIDLGGTRAIGDHDSVRVVTEKFVDIEELETKGLTVRSDVRTVGMTLAMLLKEAKSREPEPDRMAVGLESLELLIARAVGKYDERFASAREMLEQLDGVHRELLSLRDEHARAVPSARFEDMVELLDTGLGAVPSSERWTANLVRKIEDGVPDDAIDDGLPGPASAAGRLPLPWIDENDPAADLLSTTRVLAEPRKRLREYVEQGGHLAHSVEFNLAAARAHLELGELADAEQHITLAQQNLGGRVAYDWRIAWHEGLLRLAKGEVALAEDRFRRCYTLLPGEEIPKLAIGFCLEQFGDAAGARKYYNAVRRRDDRQASAVFGLARIALRQGERDEAVSILDGLPRVSRHYYAAKIAAVRILLARLTNPKPGADDIDPEADDINNAADRLPKLFLDGGESDGEARQRMVALLREAALRRVWRSRPDAPQLGDAVAEDVSEDGLRNLLEKSYQELAKHARDRQAHDVLIDRANSIRPWSWW</sequence>
<evidence type="ECO:0000259" key="10">
    <source>
        <dbReference type="PROSITE" id="PS50011"/>
    </source>
</evidence>
<dbReference type="Gene3D" id="1.10.510.10">
    <property type="entry name" value="Transferase(Phosphotransferase) domain 1"/>
    <property type="match status" value="1"/>
</dbReference>
<dbReference type="Pfam" id="PF16919">
    <property type="entry name" value="PknG_rubred"/>
    <property type="match status" value="1"/>
</dbReference>
<evidence type="ECO:0000256" key="1">
    <source>
        <dbReference type="ARBA" id="ARBA00012513"/>
    </source>
</evidence>
<dbReference type="PROSITE" id="PS50011">
    <property type="entry name" value="PROTEIN_KINASE_DOM"/>
    <property type="match status" value="1"/>
</dbReference>
<dbReference type="InterPro" id="IPR031634">
    <property type="entry name" value="PknG_rubred"/>
</dbReference>
<keyword evidence="2 11" id="KW-0723">Serine/threonine-protein kinase</keyword>
<evidence type="ECO:0000313" key="11">
    <source>
        <dbReference type="EMBL" id="RSM85787.1"/>
    </source>
</evidence>
<dbReference type="CDD" id="cd14014">
    <property type="entry name" value="STKc_PknB_like"/>
    <property type="match status" value="1"/>
</dbReference>
<dbReference type="SMART" id="SM00220">
    <property type="entry name" value="S_TKc"/>
    <property type="match status" value="1"/>
</dbReference>
<accession>A0A428ZCH8</accession>
<dbReference type="PANTHER" id="PTHR24363">
    <property type="entry name" value="SERINE/THREONINE PROTEIN KINASE"/>
    <property type="match status" value="1"/>
</dbReference>
<evidence type="ECO:0000313" key="12">
    <source>
        <dbReference type="Proteomes" id="UP000287547"/>
    </source>
</evidence>
<name>A0A428ZCH8_KIBAR</name>
<dbReference type="OrthoDB" id="137117at2"/>
<organism evidence="11 12">
    <name type="scientific">Kibdelosporangium aridum</name>
    <dbReference type="NCBI Taxonomy" id="2030"/>
    <lineage>
        <taxon>Bacteria</taxon>
        <taxon>Bacillati</taxon>
        <taxon>Actinomycetota</taxon>
        <taxon>Actinomycetes</taxon>
        <taxon>Pseudonocardiales</taxon>
        <taxon>Pseudonocardiaceae</taxon>
        <taxon>Kibdelosporangium</taxon>
    </lineage>
</organism>
<dbReference type="Gene3D" id="3.30.200.20">
    <property type="entry name" value="Phosphorylase Kinase, domain 1"/>
    <property type="match status" value="1"/>
</dbReference>
<dbReference type="Pfam" id="PF16918">
    <property type="entry name" value="PknG_TPR"/>
    <property type="match status" value="1"/>
</dbReference>